<proteinExistence type="predicted"/>
<sequence>MEPITATALAAAALVAKGALESAGGEAGRSTWQGVTRLVERIRQRFGRDADATAALGLALDSPDDEQAVDALRRLIHAYMLRDPQFEADVTTLVDASVAAQAPKGTGSVNAAVIKNATTFNEKVEFQGDFNIN</sequence>
<gene>
    <name evidence="1" type="ORF">DDE74_27840</name>
</gene>
<name>A0A451EVV6_9ACTN</name>
<dbReference type="AlphaFoldDB" id="A0A451EVV6"/>
<dbReference type="Proteomes" id="UP000275579">
    <property type="component" value="Chromosome"/>
</dbReference>
<organism evidence="1 2">
    <name type="scientific">Streptomyces lydicus</name>
    <dbReference type="NCBI Taxonomy" id="47763"/>
    <lineage>
        <taxon>Bacteria</taxon>
        <taxon>Bacillati</taxon>
        <taxon>Actinomycetota</taxon>
        <taxon>Actinomycetes</taxon>
        <taxon>Kitasatosporales</taxon>
        <taxon>Streptomycetaceae</taxon>
        <taxon>Streptomyces</taxon>
    </lineage>
</organism>
<protein>
    <submittedName>
        <fullName evidence="1">Uncharacterized protein</fullName>
    </submittedName>
</protein>
<reference evidence="1 2" key="1">
    <citation type="submission" date="2018-04" db="EMBL/GenBank/DDBJ databases">
        <title>Complete genome sequences of Streptomyces lydicus strain WYEC and characterization of antagonistic properties of biological control agents.</title>
        <authorList>
            <person name="Mariita R.M."/>
            <person name="Sello J.K."/>
        </authorList>
    </citation>
    <scope>NUCLEOTIDE SEQUENCE [LARGE SCALE GENOMIC DNA]</scope>
    <source>
        <strain evidence="1 2">WYEC 108</strain>
    </source>
</reference>
<evidence type="ECO:0000313" key="2">
    <source>
        <dbReference type="Proteomes" id="UP000275579"/>
    </source>
</evidence>
<accession>A0A451EVV6</accession>
<evidence type="ECO:0000313" key="1">
    <source>
        <dbReference type="EMBL" id="AZS76703.1"/>
    </source>
</evidence>
<dbReference type="EMBL" id="CP029042">
    <property type="protein sequence ID" value="AZS76703.1"/>
    <property type="molecule type" value="Genomic_DNA"/>
</dbReference>